<feature type="domain" description="Peptidase A1" evidence="7">
    <location>
        <begin position="1124"/>
        <end position="1538"/>
    </location>
</feature>
<dbReference type="PROSITE" id="PS51767">
    <property type="entry name" value="PEPTIDASE_A1"/>
    <property type="match status" value="1"/>
</dbReference>
<dbReference type="OrthoDB" id="771136at2759"/>
<keyword evidence="2" id="KW-0645">Protease</keyword>
<dbReference type="PANTHER" id="PTHR47966:SF51">
    <property type="entry name" value="BETA-SITE APP-CLEAVING ENZYME, ISOFORM A-RELATED"/>
    <property type="match status" value="1"/>
</dbReference>
<protein>
    <submittedName>
        <fullName evidence="8">CTSE protein</fullName>
    </submittedName>
</protein>
<name>A0A812TIU8_9DINO</name>
<dbReference type="Gene3D" id="2.40.70.10">
    <property type="entry name" value="Acid Proteases"/>
    <property type="match status" value="2"/>
</dbReference>
<comment type="similarity">
    <text evidence="1">Belongs to the peptidase A1 family.</text>
</comment>
<dbReference type="InterPro" id="IPR021109">
    <property type="entry name" value="Peptidase_aspartic_dom_sf"/>
</dbReference>
<dbReference type="InterPro" id="IPR001461">
    <property type="entry name" value="Aspartic_peptidase_A1"/>
</dbReference>
<evidence type="ECO:0000259" key="7">
    <source>
        <dbReference type="PROSITE" id="PS51767"/>
    </source>
</evidence>
<evidence type="ECO:0000256" key="1">
    <source>
        <dbReference type="ARBA" id="ARBA00007447"/>
    </source>
</evidence>
<dbReference type="PANTHER" id="PTHR47966">
    <property type="entry name" value="BETA-SITE APP-CLEAVING ENZYME, ISOFORM A-RELATED"/>
    <property type="match status" value="1"/>
</dbReference>
<dbReference type="EMBL" id="CAJNDS010002586">
    <property type="protein sequence ID" value="CAE7535200.1"/>
    <property type="molecule type" value="Genomic_DNA"/>
</dbReference>
<reference evidence="8" key="1">
    <citation type="submission" date="2021-02" db="EMBL/GenBank/DDBJ databases">
        <authorList>
            <person name="Dougan E. K."/>
            <person name="Rhodes N."/>
            <person name="Thang M."/>
            <person name="Chan C."/>
        </authorList>
    </citation>
    <scope>NUCLEOTIDE SEQUENCE</scope>
</reference>
<accession>A0A812TIU8</accession>
<feature type="region of interest" description="Disordered" evidence="6">
    <location>
        <begin position="1444"/>
        <end position="1471"/>
    </location>
</feature>
<keyword evidence="5" id="KW-1015">Disulfide bond</keyword>
<gene>
    <name evidence="8" type="primary">CTSE</name>
    <name evidence="8" type="ORF">SNAT2548_LOCUS29994</name>
</gene>
<dbReference type="SUPFAM" id="SSF50630">
    <property type="entry name" value="Acid proteases"/>
    <property type="match status" value="2"/>
</dbReference>
<keyword evidence="9" id="KW-1185">Reference proteome</keyword>
<evidence type="ECO:0000313" key="8">
    <source>
        <dbReference type="EMBL" id="CAE7535200.1"/>
    </source>
</evidence>
<evidence type="ECO:0000256" key="3">
    <source>
        <dbReference type="ARBA" id="ARBA00022750"/>
    </source>
</evidence>
<feature type="disulfide bond" evidence="5">
    <location>
        <begin position="229"/>
        <end position="234"/>
    </location>
</feature>
<evidence type="ECO:0000313" key="9">
    <source>
        <dbReference type="Proteomes" id="UP000604046"/>
    </source>
</evidence>
<keyword evidence="3" id="KW-0064">Aspartyl protease</keyword>
<evidence type="ECO:0000256" key="2">
    <source>
        <dbReference type="ARBA" id="ARBA00022670"/>
    </source>
</evidence>
<organism evidence="8 9">
    <name type="scientific">Symbiodinium natans</name>
    <dbReference type="NCBI Taxonomy" id="878477"/>
    <lineage>
        <taxon>Eukaryota</taxon>
        <taxon>Sar</taxon>
        <taxon>Alveolata</taxon>
        <taxon>Dinophyceae</taxon>
        <taxon>Suessiales</taxon>
        <taxon>Symbiodiniaceae</taxon>
        <taxon>Symbiodinium</taxon>
    </lineage>
</organism>
<dbReference type="GO" id="GO:0004190">
    <property type="term" value="F:aspartic-type endopeptidase activity"/>
    <property type="evidence" value="ECO:0007669"/>
    <property type="project" value="UniProtKB-KW"/>
</dbReference>
<evidence type="ECO:0000256" key="5">
    <source>
        <dbReference type="PIRSR" id="PIRSR601461-2"/>
    </source>
</evidence>
<dbReference type="CDD" id="cd05471">
    <property type="entry name" value="pepsin_like"/>
    <property type="match status" value="2"/>
</dbReference>
<comment type="caution">
    <text evidence="8">The sequence shown here is derived from an EMBL/GenBank/DDBJ whole genome shotgun (WGS) entry which is preliminary data.</text>
</comment>
<dbReference type="InterPro" id="IPR033121">
    <property type="entry name" value="PEPTIDASE_A1"/>
</dbReference>
<dbReference type="InterPro" id="IPR034164">
    <property type="entry name" value="Pepsin-like_dom"/>
</dbReference>
<dbReference type="Pfam" id="PF00026">
    <property type="entry name" value="Asp"/>
    <property type="match status" value="2"/>
</dbReference>
<evidence type="ECO:0000256" key="6">
    <source>
        <dbReference type="SAM" id="MobiDB-lite"/>
    </source>
</evidence>
<proteinExistence type="inferred from homology"/>
<sequence>MDALGPLVAAAASREVQSAVLGGATRDVWMLTLLGVRPLQPQVGLSGGLLGGSVTKLACFRFSEILLSRRYVVALTRAFAGPLHLVLAGVLALLVHVTKARSCVRAVVFPRKTAFEATVPQLPTQPAIVQQGAFAGKLRCSLRPGRLLAAFGACSVGGLCVHATKNAVQHGPFSVKLRRQLIPLHSEDGVVHHKSAYYGQISVGAPTPQQFEVVFDTGSGHLVLPSIMCRAETCLSHRRYRRRASLVAKDIDVDGSLVMPNQARDQITVSYGTGEITGIFVQDKVCLGPPAPKEPVPPSPAGSVSGASLLQLDHARVESAKAQLQEDEDDDDAKPQMEHGCVDLRLVSATDMTDDPFSSFQFDGVLGLGLSSLSQTSEFNFLEAAMLSQALAYVSIPCSDEDEVTAAQLERFATQEAARLCLANIRMPLQGMANNAFLAGAPLPAPESPLSHTAAIIALAVYQGSPSTLRCAAPEFVPGCAGMPSNEAPALRRAAPEFVPSSAAGMPSNDAPALRSAAPDFVPSRAAGMPSNDAPTLRCAAPEFVPSSAAGMPSNNAPALRSAAPDFVPSRAAGMPSSDAPTLRCAAPEFVPSSAAGMPSNDAPALRSAAPDFVPSRAAGMPANDAADSEQESEELLELSVKSIRWAHDSIEVRFKNGGFLVDTLKELLSGLQASALPKFSVWQRGPTWFALTGNRRLWVLKEFSRMTGQHVQVPVRRLSKDAEASAWFRRMFTTRTDGESVCFVASKHHYPSMSLALASLNPSTAPNAEDLEIGHLLQSSPDGVPMTLLEASFQTFSAASRVRARPDLFSITPSASVVFASAVSAVVVEAKHASSQGSDVVTSSTNHLPKFVSGAWAGQDARDAQEPASQDALVQGNFVSLRKHTAGGAVFSFQNAEVRQNLLANTSRLVVGQVNVDLSAYVDSATACEVPTDLLAAWGKGEQSSLLSICELVRYFDAKHEEMSQKRGSPALEVAEKTDEVSCGMQDSSSQEFGEGAVAFASGAQRCLFSLGGLLTRLPARVLEGLGSSSSGSLGSSFANILHEARAQQLILQAGRSIQIVSPDVPRELPQTQLTQEDLIEIAEELGLVWGQGTYSTMHPVVGGIHRVSIGYSTQHINSISYHLGRLLPGTSDPIRKFVDSGSCIFLGPSRSGKTTLIRDVAASLSTSSQVMVVDFCDELHQGGLGLARHVVGRSAADTVQAIQRIVHDHSPDVIVAEFTQPADAIGAARVCQGAGQRLICSAPCNLNMMIESFFMCGFGTYVHPCISFPFLSAIVLRQELDFWQIYASVQANVCCVRWRVLELLGARRGERMFGVFLAKSAQEDSEITFGGWESDHILTGHKLAFCDVQDSQEGYWQLQVYGIKADGQKLDFCDDGCRAVVDTGSSLVGVPSALGDQLVDMLRFPASPEGSCRGPGPRLEIDLGNFTVILDPSDIARLEFIDEDSAETSETRDDSQVPPKASEVQSNASSNNMLLSSGAALASAEPEATEAPSCVPMLMHIDLPEPLHPKTLILGEPVLQRYYTVFDARAPRVGFAAAYHAQGGEAAEM</sequence>
<dbReference type="Proteomes" id="UP000604046">
    <property type="component" value="Unassembled WGS sequence"/>
</dbReference>
<evidence type="ECO:0000256" key="4">
    <source>
        <dbReference type="ARBA" id="ARBA00022801"/>
    </source>
</evidence>
<dbReference type="GO" id="GO:0006508">
    <property type="term" value="P:proteolysis"/>
    <property type="evidence" value="ECO:0007669"/>
    <property type="project" value="UniProtKB-KW"/>
</dbReference>
<keyword evidence="4" id="KW-0378">Hydrolase</keyword>